<sequence length="450" mass="48581">MNEAVEQAQDNRWPWKASWPLALLTLIAVFNYLDRSLLGLALPLVKREFGSSDTMLGLVTGVAFVLLYSVLGVPIAWMADRCNRRNIITLGLAFWSLMTALTGFVGSLWQLALARFLMGAGEACAMPPSNSMIADLVPPRRRPLAMAIFGTANSLAFIIFFPIAGWVAQHYGWRAMFLAMGAPGLLVALLFIATVREPMRQKQAATVVRPSAGAILNDVGQLFRNRWFCWIFAGVTLMGANVWAAGAWTPTFFARVHHMGLAEVAGTVGPVRGFVGAAGVLAGGFVIDRLPVHRDHWRLVIPALACILAGPAEALFLLGDQRVLWLSGYVATSFLSLIHQGPIYAATMNVVRSGQRALAISVILFGAGFLGNVVGPSAVGFLNDRLAAVHGPMAVRYSMLIIALTPILAGLCFLKAAFLARRPQDGAMASNHIDLNRKWGDESGTQNSRT</sequence>
<dbReference type="InterPro" id="IPR020846">
    <property type="entry name" value="MFS_dom"/>
</dbReference>
<dbReference type="PANTHER" id="PTHR23505">
    <property type="entry name" value="SPINSTER"/>
    <property type="match status" value="1"/>
</dbReference>
<dbReference type="Gene3D" id="1.20.1250.20">
    <property type="entry name" value="MFS general substrate transporter like domains"/>
    <property type="match status" value="1"/>
</dbReference>
<dbReference type="EMBL" id="CP117418">
    <property type="protein sequence ID" value="WCT79829.1"/>
    <property type="molecule type" value="Genomic_DNA"/>
</dbReference>
<dbReference type="SUPFAM" id="SSF103473">
    <property type="entry name" value="MFS general substrate transporter"/>
    <property type="match status" value="1"/>
</dbReference>
<organism evidence="8 9">
    <name type="scientific">Novosphingobium humi</name>
    <dbReference type="NCBI Taxonomy" id="2282397"/>
    <lineage>
        <taxon>Bacteria</taxon>
        <taxon>Pseudomonadati</taxon>
        <taxon>Pseudomonadota</taxon>
        <taxon>Alphaproteobacteria</taxon>
        <taxon>Sphingomonadales</taxon>
        <taxon>Sphingomonadaceae</taxon>
        <taxon>Novosphingobium</taxon>
    </lineage>
</organism>
<feature type="transmembrane region" description="Helical" evidence="6">
    <location>
        <begin position="394"/>
        <end position="414"/>
    </location>
</feature>
<dbReference type="InterPro" id="IPR036259">
    <property type="entry name" value="MFS_trans_sf"/>
</dbReference>
<evidence type="ECO:0000256" key="5">
    <source>
        <dbReference type="ARBA" id="ARBA00023136"/>
    </source>
</evidence>
<feature type="transmembrane region" description="Helical" evidence="6">
    <location>
        <begin position="269"/>
        <end position="287"/>
    </location>
</feature>
<proteinExistence type="predicted"/>
<dbReference type="RefSeq" id="WP_273620101.1">
    <property type="nucleotide sequence ID" value="NZ_CP117418.1"/>
</dbReference>
<feature type="transmembrane region" description="Helical" evidence="6">
    <location>
        <begin position="227"/>
        <end position="249"/>
    </location>
</feature>
<keyword evidence="8" id="KW-0614">Plasmid</keyword>
<keyword evidence="9" id="KW-1185">Reference proteome</keyword>
<name>A0ABY7U645_9SPHN</name>
<keyword evidence="2" id="KW-0813">Transport</keyword>
<evidence type="ECO:0000256" key="2">
    <source>
        <dbReference type="ARBA" id="ARBA00022448"/>
    </source>
</evidence>
<keyword evidence="3 6" id="KW-0812">Transmembrane</keyword>
<dbReference type="CDD" id="cd17328">
    <property type="entry name" value="MFS_spinster_like"/>
    <property type="match status" value="1"/>
</dbReference>
<evidence type="ECO:0000313" key="9">
    <source>
        <dbReference type="Proteomes" id="UP001218231"/>
    </source>
</evidence>
<feature type="transmembrane region" description="Helical" evidence="6">
    <location>
        <begin position="357"/>
        <end position="382"/>
    </location>
</feature>
<evidence type="ECO:0000256" key="4">
    <source>
        <dbReference type="ARBA" id="ARBA00022989"/>
    </source>
</evidence>
<dbReference type="Pfam" id="PF07690">
    <property type="entry name" value="MFS_1"/>
    <property type="match status" value="1"/>
</dbReference>
<dbReference type="InterPro" id="IPR044770">
    <property type="entry name" value="MFS_spinster-like"/>
</dbReference>
<feature type="domain" description="Major facilitator superfamily (MFS) profile" evidence="7">
    <location>
        <begin position="20"/>
        <end position="424"/>
    </location>
</feature>
<evidence type="ECO:0000259" key="7">
    <source>
        <dbReference type="PROSITE" id="PS50850"/>
    </source>
</evidence>
<feature type="transmembrane region" description="Helical" evidence="6">
    <location>
        <begin position="324"/>
        <end position="345"/>
    </location>
</feature>
<feature type="transmembrane region" description="Helical" evidence="6">
    <location>
        <begin position="17"/>
        <end position="33"/>
    </location>
</feature>
<dbReference type="PANTHER" id="PTHR23505:SF79">
    <property type="entry name" value="PROTEIN SPINSTER"/>
    <property type="match status" value="1"/>
</dbReference>
<evidence type="ECO:0000256" key="1">
    <source>
        <dbReference type="ARBA" id="ARBA00004141"/>
    </source>
</evidence>
<feature type="transmembrane region" description="Helical" evidence="6">
    <location>
        <begin position="87"/>
        <end position="109"/>
    </location>
</feature>
<gene>
    <name evidence="8" type="ORF">PQ457_17330</name>
</gene>
<dbReference type="InterPro" id="IPR011701">
    <property type="entry name" value="MFS"/>
</dbReference>
<dbReference type="PROSITE" id="PS50850">
    <property type="entry name" value="MFS"/>
    <property type="match status" value="1"/>
</dbReference>
<reference evidence="8 9" key="1">
    <citation type="submission" date="2023-02" db="EMBL/GenBank/DDBJ databases">
        <title>Genome sequence of Novosphingobium humi KACC 19094.</title>
        <authorList>
            <person name="Kim S."/>
            <person name="Heo J."/>
            <person name="Kwon S.-W."/>
        </authorList>
    </citation>
    <scope>NUCLEOTIDE SEQUENCE [LARGE SCALE GENOMIC DNA]</scope>
    <source>
        <strain evidence="8 9">KACC 19094</strain>
        <plasmid evidence="8 9">unnamed1</plasmid>
    </source>
</reference>
<feature type="transmembrane region" description="Helical" evidence="6">
    <location>
        <begin position="144"/>
        <end position="167"/>
    </location>
</feature>
<feature type="transmembrane region" description="Helical" evidence="6">
    <location>
        <begin position="173"/>
        <end position="193"/>
    </location>
</feature>
<comment type="subcellular location">
    <subcellularLocation>
        <location evidence="1">Membrane</location>
        <topology evidence="1">Multi-pass membrane protein</topology>
    </subcellularLocation>
</comment>
<evidence type="ECO:0000256" key="6">
    <source>
        <dbReference type="SAM" id="Phobius"/>
    </source>
</evidence>
<accession>A0ABY7U645</accession>
<keyword evidence="5 6" id="KW-0472">Membrane</keyword>
<geneLocation type="plasmid" evidence="8 9">
    <name>unnamed1</name>
</geneLocation>
<keyword evidence="4 6" id="KW-1133">Transmembrane helix</keyword>
<protein>
    <submittedName>
        <fullName evidence="8">MFS transporter</fullName>
    </submittedName>
</protein>
<feature type="transmembrane region" description="Helical" evidence="6">
    <location>
        <begin position="299"/>
        <end position="318"/>
    </location>
</feature>
<evidence type="ECO:0000313" key="8">
    <source>
        <dbReference type="EMBL" id="WCT79829.1"/>
    </source>
</evidence>
<feature type="transmembrane region" description="Helical" evidence="6">
    <location>
        <begin position="54"/>
        <end position="75"/>
    </location>
</feature>
<evidence type="ECO:0000256" key="3">
    <source>
        <dbReference type="ARBA" id="ARBA00022692"/>
    </source>
</evidence>
<dbReference type="Proteomes" id="UP001218231">
    <property type="component" value="Plasmid unnamed1"/>
</dbReference>